<dbReference type="PANTHER" id="PTHR34218">
    <property type="entry name" value="PEPTIDASE S45 PENICILLIN AMIDASE"/>
    <property type="match status" value="1"/>
</dbReference>
<evidence type="ECO:0000256" key="1">
    <source>
        <dbReference type="ARBA" id="ARBA00006586"/>
    </source>
</evidence>
<evidence type="ECO:0000313" key="5">
    <source>
        <dbReference type="EMBL" id="SVA01777.1"/>
    </source>
</evidence>
<dbReference type="Gene3D" id="1.10.439.10">
    <property type="entry name" value="Penicillin Amidohydrolase, domain 1"/>
    <property type="match status" value="1"/>
</dbReference>
<dbReference type="SUPFAM" id="SSF56235">
    <property type="entry name" value="N-terminal nucleophile aminohydrolases (Ntn hydrolases)"/>
    <property type="match status" value="1"/>
</dbReference>
<keyword evidence="2" id="KW-0732">Signal</keyword>
<dbReference type="InterPro" id="IPR043146">
    <property type="entry name" value="Penicillin_amidase_N_B-knob"/>
</dbReference>
<evidence type="ECO:0008006" key="6">
    <source>
        <dbReference type="Google" id="ProtNLM"/>
    </source>
</evidence>
<dbReference type="GO" id="GO:0016811">
    <property type="term" value="F:hydrolase activity, acting on carbon-nitrogen (but not peptide) bonds, in linear amides"/>
    <property type="evidence" value="ECO:0007669"/>
    <property type="project" value="InterPro"/>
</dbReference>
<dbReference type="Gene3D" id="1.10.1400.10">
    <property type="match status" value="1"/>
</dbReference>
<organism evidence="5">
    <name type="scientific">marine metagenome</name>
    <dbReference type="NCBI Taxonomy" id="408172"/>
    <lineage>
        <taxon>unclassified sequences</taxon>
        <taxon>metagenomes</taxon>
        <taxon>ecological metagenomes</taxon>
    </lineage>
</organism>
<dbReference type="Gene3D" id="3.60.20.10">
    <property type="entry name" value="Glutamine Phosphoribosylpyrophosphate, subunit 1, domain 1"/>
    <property type="match status" value="1"/>
</dbReference>
<name>A0A381SHH0_9ZZZZ</name>
<keyword evidence="3" id="KW-0378">Hydrolase</keyword>
<accession>A0A381SHH0</accession>
<dbReference type="InterPro" id="IPR043147">
    <property type="entry name" value="Penicillin_amidase_A-knob"/>
</dbReference>
<dbReference type="EMBL" id="UINC01002938">
    <property type="protein sequence ID" value="SVA01777.1"/>
    <property type="molecule type" value="Genomic_DNA"/>
</dbReference>
<dbReference type="Gene3D" id="2.30.120.10">
    <property type="match status" value="1"/>
</dbReference>
<evidence type="ECO:0000256" key="2">
    <source>
        <dbReference type="ARBA" id="ARBA00022729"/>
    </source>
</evidence>
<dbReference type="InterPro" id="IPR029055">
    <property type="entry name" value="Ntn_hydrolases_N"/>
</dbReference>
<keyword evidence="4" id="KW-0865">Zymogen</keyword>
<dbReference type="CDD" id="cd01936">
    <property type="entry name" value="Ntn_CA"/>
    <property type="match status" value="1"/>
</dbReference>
<reference evidence="5" key="1">
    <citation type="submission" date="2018-05" db="EMBL/GenBank/DDBJ databases">
        <authorList>
            <person name="Lanie J.A."/>
            <person name="Ng W.-L."/>
            <person name="Kazmierczak K.M."/>
            <person name="Andrzejewski T.M."/>
            <person name="Davidsen T.M."/>
            <person name="Wayne K.J."/>
            <person name="Tettelin H."/>
            <person name="Glass J.I."/>
            <person name="Rusch D."/>
            <person name="Podicherti R."/>
            <person name="Tsui H.-C.T."/>
            <person name="Winkler M.E."/>
        </authorList>
    </citation>
    <scope>NUCLEOTIDE SEQUENCE</scope>
</reference>
<dbReference type="Pfam" id="PF01804">
    <property type="entry name" value="Penicil_amidase"/>
    <property type="match status" value="1"/>
</dbReference>
<dbReference type="AlphaFoldDB" id="A0A381SHH0"/>
<evidence type="ECO:0000256" key="3">
    <source>
        <dbReference type="ARBA" id="ARBA00022801"/>
    </source>
</evidence>
<evidence type="ECO:0000256" key="4">
    <source>
        <dbReference type="ARBA" id="ARBA00023145"/>
    </source>
</evidence>
<sequence length="709" mass="81021">MKLNTTIKIITILAMGYYLSCSGTVNHISPYEYKGDKAFKATIYRDNMGVPHIFGDTDADAVFGLAYAHAEDDFKTIQDLLMGARGILASEYGAKFAPVDFYVHLIGVWDDINTRYDQEIPEEIKMICEAYAAGINKYASENKNERIARLYPLNGRDIIAGWMYQIPYLYGIERIIGKLFKEEKPSFGLLESALRNDMDPMNIDLIGSNVIGIAPKKSSDGYTRLLINTHQPWSGPTSWYEAHVHSEEGINMAGGLFPGSPLVNHGHNPNLGWSFTSNSPDLVDIYELEINPENDNQYRFDGKWNSLEVKEVQLKVKIWGPINWTVKEKVYRSIHGPVLKQSHGTYAIRYSGIHEMRTLEQFYRMNKSTNIDEFKDAMAMHALPMYNTGYADKVGNIFYVYNAMIPKRDDRFDWKGYVPGNTSETLWNSYVNFQNLPQVTNPPGGFFQNCNANPFLATGYRSDVTPREISFTAGIETYQSNRSMRVLNLFEADSLISREEFLQYKYDLQYEKNSVMAYAINRYVEDIKTKDLELLAAVDLLKNWNLRTDIDNRAAALAILTFPLRFNIAEYEHDVDKITVRLEDSINKLKTHFGRFDVPLGDVQRLVRGDVDLPLDGGPGNLRAIYTTWKDGRMIAHTGDCYVQMVEWSPDGKVKAESVHQFGSAVNDENSKFYNNQSKLFSAKKMKPVWIKLDDIKENLHSEYTIINK</sequence>
<dbReference type="PANTHER" id="PTHR34218:SF3">
    <property type="entry name" value="ACYL-HOMOSERINE LACTONE ACYLASE PVDQ"/>
    <property type="match status" value="1"/>
</dbReference>
<dbReference type="InterPro" id="IPR023343">
    <property type="entry name" value="Penicillin_amidase_dom1"/>
</dbReference>
<comment type="similarity">
    <text evidence="1">Belongs to the peptidase S45 family.</text>
</comment>
<protein>
    <recommendedName>
        <fullName evidence="6">Penicillin amidase</fullName>
    </recommendedName>
</protein>
<dbReference type="InterPro" id="IPR014395">
    <property type="entry name" value="Pen/GL7ACA/AHL_acylase"/>
</dbReference>
<dbReference type="GO" id="GO:0017000">
    <property type="term" value="P:antibiotic biosynthetic process"/>
    <property type="evidence" value="ECO:0007669"/>
    <property type="project" value="InterPro"/>
</dbReference>
<proteinExistence type="inferred from homology"/>
<dbReference type="PIRSF" id="PIRSF001227">
    <property type="entry name" value="Pen_acylase"/>
    <property type="match status" value="1"/>
</dbReference>
<dbReference type="InterPro" id="IPR002692">
    <property type="entry name" value="S45"/>
</dbReference>
<gene>
    <name evidence="5" type="ORF">METZ01_LOCUS54631</name>
</gene>